<evidence type="ECO:0000313" key="12">
    <source>
        <dbReference type="EMBL" id="QQE73613.1"/>
    </source>
</evidence>
<evidence type="ECO:0000256" key="5">
    <source>
        <dbReference type="ARBA" id="ARBA00022723"/>
    </source>
</evidence>
<dbReference type="InterPro" id="IPR005809">
    <property type="entry name" value="Succ_CoA_ligase-like_bsu"/>
</dbReference>
<evidence type="ECO:0000313" key="13">
    <source>
        <dbReference type="EMBL" id="QUO40695.1"/>
    </source>
</evidence>
<reference evidence="12 14" key="1">
    <citation type="submission" date="2020-12" db="EMBL/GenBank/DDBJ databases">
        <title>strain FJAT-54423T represents a novel species of the genus Brevibacillus.</title>
        <authorList>
            <person name="Tang R."/>
        </authorList>
    </citation>
    <scope>NUCLEOTIDE SEQUENCE [LARGE SCALE GENOMIC DNA]</scope>
    <source>
        <strain evidence="12 14">FJAT-54423</strain>
    </source>
</reference>
<evidence type="ECO:0000256" key="8">
    <source>
        <dbReference type="ARBA" id="ARBA00023315"/>
    </source>
</evidence>
<evidence type="ECO:0000256" key="10">
    <source>
        <dbReference type="PROSITE-ProRule" id="PRU00409"/>
    </source>
</evidence>
<evidence type="ECO:0000256" key="9">
    <source>
        <dbReference type="ARBA" id="ARBA00047593"/>
    </source>
</evidence>
<keyword evidence="8" id="KW-0808">Transferase</keyword>
<keyword evidence="8" id="KW-0012">Acyltransferase</keyword>
<reference evidence="13" key="2">
    <citation type="submission" date="2021-04" db="EMBL/GenBank/DDBJ databases">
        <title>Brevibacillus composti FJAT-54423, complete genome.</title>
        <authorList>
            <person name="Tang R."/>
        </authorList>
    </citation>
    <scope>NUCLEOTIDE SEQUENCE</scope>
    <source>
        <strain evidence="13">FJAT-54424</strain>
    </source>
</reference>
<dbReference type="PROSITE" id="PS50975">
    <property type="entry name" value="ATP_GRASP"/>
    <property type="match status" value="1"/>
</dbReference>
<dbReference type="PIRSF" id="PIRSF001554">
    <property type="entry name" value="SucCS_beta"/>
    <property type="match status" value="1"/>
</dbReference>
<dbReference type="GO" id="GO:0006099">
    <property type="term" value="P:tricarboxylic acid cycle"/>
    <property type="evidence" value="ECO:0007669"/>
    <property type="project" value="UniProtKB-KW"/>
</dbReference>
<dbReference type="Pfam" id="PF08442">
    <property type="entry name" value="ATP-grasp_2"/>
    <property type="match status" value="1"/>
</dbReference>
<dbReference type="InterPro" id="IPR032263">
    <property type="entry name" value="Citrate-bd"/>
</dbReference>
<feature type="domain" description="ATP-grasp" evidence="11">
    <location>
        <begin position="10"/>
        <end position="222"/>
    </location>
</feature>
<evidence type="ECO:0000256" key="2">
    <source>
        <dbReference type="ARBA" id="ARBA00009182"/>
    </source>
</evidence>
<evidence type="ECO:0000259" key="11">
    <source>
        <dbReference type="PROSITE" id="PS50975"/>
    </source>
</evidence>
<dbReference type="GO" id="GO:0005524">
    <property type="term" value="F:ATP binding"/>
    <property type="evidence" value="ECO:0007669"/>
    <property type="project" value="UniProtKB-UniRule"/>
</dbReference>
<dbReference type="Pfam" id="PF16114">
    <property type="entry name" value="Citrate_bind"/>
    <property type="match status" value="1"/>
</dbReference>
<dbReference type="EMBL" id="CP066308">
    <property type="protein sequence ID" value="QQE73613.1"/>
    <property type="molecule type" value="Genomic_DNA"/>
</dbReference>
<evidence type="ECO:0000313" key="15">
    <source>
        <dbReference type="Proteomes" id="UP000677234"/>
    </source>
</evidence>
<dbReference type="InterPro" id="IPR016102">
    <property type="entry name" value="Succinyl-CoA_synth-like"/>
</dbReference>
<dbReference type="GO" id="GO:0003878">
    <property type="term" value="F:ATP citrate synthase activity"/>
    <property type="evidence" value="ECO:0007669"/>
    <property type="project" value="UniProtKB-EC"/>
</dbReference>
<dbReference type="InterPro" id="IPR011761">
    <property type="entry name" value="ATP-grasp"/>
</dbReference>
<dbReference type="SUPFAM" id="SSF56059">
    <property type="entry name" value="Glutathione synthetase ATP-binding domain-like"/>
    <property type="match status" value="1"/>
</dbReference>
<keyword evidence="15" id="KW-1185">Reference proteome</keyword>
<dbReference type="GO" id="GO:0006104">
    <property type="term" value="P:succinyl-CoA metabolic process"/>
    <property type="evidence" value="ECO:0007669"/>
    <property type="project" value="TreeGrafter"/>
</dbReference>
<dbReference type="RefSeq" id="WP_198827220.1">
    <property type="nucleotide sequence ID" value="NZ_CP066308.1"/>
</dbReference>
<evidence type="ECO:0000256" key="3">
    <source>
        <dbReference type="ARBA" id="ARBA00022532"/>
    </source>
</evidence>
<proteinExistence type="inferred from homology"/>
<dbReference type="PANTHER" id="PTHR11815:SF10">
    <property type="entry name" value="SUCCINATE--COA LIGASE [GDP-FORMING] SUBUNIT BETA, MITOCHONDRIAL"/>
    <property type="match status" value="1"/>
</dbReference>
<sequence>MGRMLEHHSKQLVRKSGIPTPNNWVAASAEEAGRIAAEAGVPVVLKALVPVGKRGKAGAIKFADSAAEAASHASRLLGMTISHYPVERLLIEEKLEIAKELYVSITIDKNRQLPVIVATGEGGVDVEQLAREHPEKVVIEYVDPWLGLPAFKAKEIASRLGLMNRQLLQGADILSRLYETFLRYDCYLLEINPLVITAQGELKAAASVIAVDDAALFRQQELAEMVEAGSERSWRPLTRLEREMMAVNDADYRGTARYTEMEGGDIGFMCGGGGGSLLSFDALVDLGGRPANYTETGGNPSEEKVYGLTKGILSKPGVRGLFVAHNITNNTQIDVMARGIVRALRELAIDPARFPVVVREAGVNDAVGKQIFSEAGVEYYGEEITILEAAAKMVQRMKEGERRWQS</sequence>
<evidence type="ECO:0000313" key="14">
    <source>
        <dbReference type="Proteomes" id="UP000595847"/>
    </source>
</evidence>
<dbReference type="Gene3D" id="3.40.50.261">
    <property type="entry name" value="Succinyl-CoA synthetase domains"/>
    <property type="match status" value="1"/>
</dbReference>
<dbReference type="SUPFAM" id="SSF52210">
    <property type="entry name" value="Succinyl-CoA synthetase domains"/>
    <property type="match status" value="1"/>
</dbReference>
<keyword evidence="5" id="KW-0479">Metal-binding</keyword>
<dbReference type="Proteomes" id="UP000595847">
    <property type="component" value="Chromosome"/>
</dbReference>
<evidence type="ECO:0000256" key="1">
    <source>
        <dbReference type="ARBA" id="ARBA00001946"/>
    </source>
</evidence>
<dbReference type="Gene3D" id="3.30.470.20">
    <property type="entry name" value="ATP-grasp fold, B domain"/>
    <property type="match status" value="1"/>
</dbReference>
<keyword evidence="7" id="KW-0460">Magnesium</keyword>
<comment type="catalytic activity">
    <reaction evidence="9">
        <text>oxaloacetate + acetyl-CoA + ADP + phosphate = citrate + ATP + CoA</text>
        <dbReference type="Rhea" id="RHEA:21160"/>
        <dbReference type="ChEBI" id="CHEBI:16452"/>
        <dbReference type="ChEBI" id="CHEBI:16947"/>
        <dbReference type="ChEBI" id="CHEBI:30616"/>
        <dbReference type="ChEBI" id="CHEBI:43474"/>
        <dbReference type="ChEBI" id="CHEBI:57287"/>
        <dbReference type="ChEBI" id="CHEBI:57288"/>
        <dbReference type="ChEBI" id="CHEBI:456216"/>
        <dbReference type="EC" id="2.3.3.8"/>
    </reaction>
</comment>
<dbReference type="InterPro" id="IPR013650">
    <property type="entry name" value="ATP-grasp_succ-CoA_synth-type"/>
</dbReference>
<dbReference type="EMBL" id="CP073708">
    <property type="protein sequence ID" value="QUO40695.1"/>
    <property type="molecule type" value="Genomic_DNA"/>
</dbReference>
<evidence type="ECO:0000256" key="4">
    <source>
        <dbReference type="ARBA" id="ARBA00022598"/>
    </source>
</evidence>
<dbReference type="GO" id="GO:0004775">
    <property type="term" value="F:succinate-CoA ligase (ADP-forming) activity"/>
    <property type="evidence" value="ECO:0007669"/>
    <property type="project" value="TreeGrafter"/>
</dbReference>
<dbReference type="Gene3D" id="3.30.1490.20">
    <property type="entry name" value="ATP-grasp fold, A domain"/>
    <property type="match status" value="1"/>
</dbReference>
<evidence type="ECO:0000256" key="6">
    <source>
        <dbReference type="ARBA" id="ARBA00022741"/>
    </source>
</evidence>
<name>A0A7T5EJB2_9BACL</name>
<dbReference type="PANTHER" id="PTHR11815">
    <property type="entry name" value="SUCCINYL-COA SYNTHETASE BETA CHAIN"/>
    <property type="match status" value="1"/>
</dbReference>
<keyword evidence="4 12" id="KW-0436">Ligase</keyword>
<dbReference type="Proteomes" id="UP000677234">
    <property type="component" value="Chromosome"/>
</dbReference>
<keyword evidence="6 10" id="KW-0547">Nucleotide-binding</keyword>
<comment type="similarity">
    <text evidence="2">Belongs to the succinate/malate CoA ligase beta subunit family.</text>
</comment>
<keyword evidence="10" id="KW-0067">ATP-binding</keyword>
<comment type="cofactor">
    <cofactor evidence="1">
        <name>Mg(2+)</name>
        <dbReference type="ChEBI" id="CHEBI:18420"/>
    </cofactor>
</comment>
<dbReference type="FunFam" id="3.30.470.20:FF:000002">
    <property type="entry name" value="Succinate--CoA ligase [ADP-forming] subunit beta"/>
    <property type="match status" value="1"/>
</dbReference>
<dbReference type="InterPro" id="IPR013815">
    <property type="entry name" value="ATP_grasp_subdomain_1"/>
</dbReference>
<dbReference type="GO" id="GO:0046872">
    <property type="term" value="F:metal ion binding"/>
    <property type="evidence" value="ECO:0007669"/>
    <property type="project" value="UniProtKB-KW"/>
</dbReference>
<protein>
    <submittedName>
        <fullName evidence="12">Acetate--CoA ligase family protein</fullName>
    </submittedName>
</protein>
<evidence type="ECO:0000256" key="7">
    <source>
        <dbReference type="ARBA" id="ARBA00022842"/>
    </source>
</evidence>
<dbReference type="GO" id="GO:0042709">
    <property type="term" value="C:succinate-CoA ligase complex"/>
    <property type="evidence" value="ECO:0007669"/>
    <property type="project" value="TreeGrafter"/>
</dbReference>
<gene>
    <name evidence="12" type="ORF">JD108_17220</name>
    <name evidence="13" type="ORF">KDJ56_17165</name>
</gene>
<accession>A0A7T5EJB2</accession>
<organism evidence="12 14">
    <name type="scientific">Brevibacillus composti</name>
    <dbReference type="NCBI Taxonomy" id="2796470"/>
    <lineage>
        <taxon>Bacteria</taxon>
        <taxon>Bacillati</taxon>
        <taxon>Bacillota</taxon>
        <taxon>Bacilli</taxon>
        <taxon>Bacillales</taxon>
        <taxon>Paenibacillaceae</taxon>
        <taxon>Brevibacillus</taxon>
    </lineage>
</organism>
<keyword evidence="3" id="KW-0816">Tricarboxylic acid cycle</keyword>
<dbReference type="KEGG" id="bcop:JD108_17220"/>
<dbReference type="AlphaFoldDB" id="A0A7T5EJB2"/>